<dbReference type="InterPro" id="IPR001647">
    <property type="entry name" value="HTH_TetR"/>
</dbReference>
<dbReference type="SUPFAM" id="SSF48498">
    <property type="entry name" value="Tetracyclin repressor-like, C-terminal domain"/>
    <property type="match status" value="1"/>
</dbReference>
<proteinExistence type="predicted"/>
<evidence type="ECO:0000313" key="7">
    <source>
        <dbReference type="Proteomes" id="UP000613840"/>
    </source>
</evidence>
<dbReference type="Pfam" id="PF00440">
    <property type="entry name" value="TetR_N"/>
    <property type="match status" value="1"/>
</dbReference>
<feature type="domain" description="HTH tetR-type" evidence="5">
    <location>
        <begin position="15"/>
        <end position="74"/>
    </location>
</feature>
<evidence type="ECO:0000256" key="1">
    <source>
        <dbReference type="ARBA" id="ARBA00023015"/>
    </source>
</evidence>
<dbReference type="Proteomes" id="UP000613840">
    <property type="component" value="Unassembled WGS sequence"/>
</dbReference>
<dbReference type="PROSITE" id="PS50977">
    <property type="entry name" value="HTH_TETR_2"/>
    <property type="match status" value="1"/>
</dbReference>
<evidence type="ECO:0000313" key="6">
    <source>
        <dbReference type="EMBL" id="GGL71566.1"/>
    </source>
</evidence>
<keyword evidence="2 4" id="KW-0238">DNA-binding</keyword>
<keyword evidence="7" id="KW-1185">Reference proteome</keyword>
<organism evidence="6 7">
    <name type="scientific">Microlunatus endophyticus</name>
    <dbReference type="NCBI Taxonomy" id="1716077"/>
    <lineage>
        <taxon>Bacteria</taxon>
        <taxon>Bacillati</taxon>
        <taxon>Actinomycetota</taxon>
        <taxon>Actinomycetes</taxon>
        <taxon>Propionibacteriales</taxon>
        <taxon>Propionibacteriaceae</taxon>
        <taxon>Microlunatus</taxon>
    </lineage>
</organism>
<dbReference type="PRINTS" id="PR00455">
    <property type="entry name" value="HTHTETR"/>
</dbReference>
<evidence type="ECO:0000256" key="3">
    <source>
        <dbReference type="ARBA" id="ARBA00023163"/>
    </source>
</evidence>
<keyword evidence="1" id="KW-0805">Transcription regulation</keyword>
<evidence type="ECO:0000256" key="4">
    <source>
        <dbReference type="PROSITE-ProRule" id="PRU00335"/>
    </source>
</evidence>
<evidence type="ECO:0000259" key="5">
    <source>
        <dbReference type="PROSITE" id="PS50977"/>
    </source>
</evidence>
<dbReference type="InterPro" id="IPR009057">
    <property type="entry name" value="Homeodomain-like_sf"/>
</dbReference>
<dbReference type="InterPro" id="IPR036271">
    <property type="entry name" value="Tet_transcr_reg_TetR-rel_C_sf"/>
</dbReference>
<keyword evidence="3" id="KW-0804">Transcription</keyword>
<accession>A0A917SEI3</accession>
<dbReference type="InterPro" id="IPR049445">
    <property type="entry name" value="TetR_SbtR-like_C"/>
</dbReference>
<evidence type="ECO:0000256" key="2">
    <source>
        <dbReference type="ARBA" id="ARBA00023125"/>
    </source>
</evidence>
<dbReference type="InterPro" id="IPR050109">
    <property type="entry name" value="HTH-type_TetR-like_transc_reg"/>
</dbReference>
<reference evidence="6" key="2">
    <citation type="submission" date="2020-09" db="EMBL/GenBank/DDBJ databases">
        <authorList>
            <person name="Sun Q."/>
            <person name="Zhou Y."/>
        </authorList>
    </citation>
    <scope>NUCLEOTIDE SEQUENCE</scope>
    <source>
        <strain evidence="6">CGMCC 4.7306</strain>
    </source>
</reference>
<dbReference type="AlphaFoldDB" id="A0A917SEI3"/>
<dbReference type="EMBL" id="BMMZ01000008">
    <property type="protein sequence ID" value="GGL71566.1"/>
    <property type="molecule type" value="Genomic_DNA"/>
</dbReference>
<comment type="caution">
    <text evidence="6">The sequence shown here is derived from an EMBL/GenBank/DDBJ whole genome shotgun (WGS) entry which is preliminary data.</text>
</comment>
<dbReference type="GO" id="GO:0003700">
    <property type="term" value="F:DNA-binding transcription factor activity"/>
    <property type="evidence" value="ECO:0007669"/>
    <property type="project" value="TreeGrafter"/>
</dbReference>
<protein>
    <submittedName>
        <fullName evidence="6">TetR family transcriptional regulator</fullName>
    </submittedName>
</protein>
<dbReference type="PANTHER" id="PTHR30055:SF234">
    <property type="entry name" value="HTH-TYPE TRANSCRIPTIONAL REGULATOR BETI"/>
    <property type="match status" value="1"/>
</dbReference>
<gene>
    <name evidence="6" type="ORF">GCM10011575_32370</name>
</gene>
<dbReference type="PANTHER" id="PTHR30055">
    <property type="entry name" value="HTH-TYPE TRANSCRIPTIONAL REGULATOR RUTR"/>
    <property type="match status" value="1"/>
</dbReference>
<dbReference type="Gene3D" id="1.10.357.10">
    <property type="entry name" value="Tetracycline Repressor, domain 2"/>
    <property type="match status" value="1"/>
</dbReference>
<reference evidence="6" key="1">
    <citation type="journal article" date="2014" name="Int. J. Syst. Evol. Microbiol.">
        <title>Complete genome sequence of Corynebacterium casei LMG S-19264T (=DSM 44701T), isolated from a smear-ripened cheese.</title>
        <authorList>
            <consortium name="US DOE Joint Genome Institute (JGI-PGF)"/>
            <person name="Walter F."/>
            <person name="Albersmeier A."/>
            <person name="Kalinowski J."/>
            <person name="Ruckert C."/>
        </authorList>
    </citation>
    <scope>NUCLEOTIDE SEQUENCE</scope>
    <source>
        <strain evidence="6">CGMCC 4.7306</strain>
    </source>
</reference>
<name>A0A917SEI3_9ACTN</name>
<dbReference type="GO" id="GO:0000976">
    <property type="term" value="F:transcription cis-regulatory region binding"/>
    <property type="evidence" value="ECO:0007669"/>
    <property type="project" value="TreeGrafter"/>
</dbReference>
<sequence length="199" mass="21050">MSRDSPGRRPRADSLRNRDRLLTAARKAFLSLGDEASLEAIARDAGVGIGTLYRHFPSRESLVAAVYEGELETVTAPGLVDEMVAREGSAAQALRSWMNQYAAFVATKHGMSDALRAGMASGDVQAGRTRQLVNGIVGGFLAAGAADGSLRADLAADVVTTALVGVLWSLGRTDPDQQPEQVRQLLDLIVSGLRTAPPH</sequence>
<dbReference type="Pfam" id="PF21597">
    <property type="entry name" value="TetR_C_43"/>
    <property type="match status" value="1"/>
</dbReference>
<feature type="DNA-binding region" description="H-T-H motif" evidence="4">
    <location>
        <begin position="37"/>
        <end position="56"/>
    </location>
</feature>
<dbReference type="SUPFAM" id="SSF46689">
    <property type="entry name" value="Homeodomain-like"/>
    <property type="match status" value="1"/>
</dbReference>